<evidence type="ECO:0000256" key="1">
    <source>
        <dbReference type="SAM" id="MobiDB-lite"/>
    </source>
</evidence>
<feature type="signal peptide" evidence="3">
    <location>
        <begin position="1"/>
        <end position="33"/>
    </location>
</feature>
<feature type="compositionally biased region" description="Basic and acidic residues" evidence="1">
    <location>
        <begin position="73"/>
        <end position="100"/>
    </location>
</feature>
<sequence>GSGGPSLPSFLVLGCWLLLLLLLVLVGCCCCSGQVVVVACCCCSYCYCCSCCSCCSCSCSCCCFWAASMAEGQDGKAEKKEKKEKKEKVREGDAAAKDAEESLPEGLLAKLRPRRRPLFFFVFVCFCLWIMVFYNPCEVDNKLKKDCGFSGVSSL</sequence>
<comment type="caution">
    <text evidence="4">The sequence shown here is derived from an EMBL/GenBank/DDBJ whole genome shotgun (WGS) entry which is preliminary data.</text>
</comment>
<gene>
    <name evidence="4" type="ORF">PGLA1383_LOCUS23660</name>
</gene>
<keyword evidence="2" id="KW-0812">Transmembrane</keyword>
<proteinExistence type="predicted"/>
<organism evidence="4 5">
    <name type="scientific">Polarella glacialis</name>
    <name type="common">Dinoflagellate</name>
    <dbReference type="NCBI Taxonomy" id="89957"/>
    <lineage>
        <taxon>Eukaryota</taxon>
        <taxon>Sar</taxon>
        <taxon>Alveolata</taxon>
        <taxon>Dinophyceae</taxon>
        <taxon>Suessiales</taxon>
        <taxon>Suessiaceae</taxon>
        <taxon>Polarella</taxon>
    </lineage>
</organism>
<protein>
    <submittedName>
        <fullName evidence="4">Uncharacterized protein</fullName>
    </submittedName>
</protein>
<dbReference type="EMBL" id="CAJNNV010017975">
    <property type="protein sequence ID" value="CAE8605548.1"/>
    <property type="molecule type" value="Genomic_DNA"/>
</dbReference>
<name>A0A813EYU7_POLGL</name>
<evidence type="ECO:0000256" key="2">
    <source>
        <dbReference type="SAM" id="Phobius"/>
    </source>
</evidence>
<keyword evidence="3" id="KW-0732">Signal</keyword>
<feature type="region of interest" description="Disordered" evidence="1">
    <location>
        <begin position="71"/>
        <end position="101"/>
    </location>
</feature>
<evidence type="ECO:0000313" key="4">
    <source>
        <dbReference type="EMBL" id="CAE8605548.1"/>
    </source>
</evidence>
<reference evidence="4" key="1">
    <citation type="submission" date="2021-02" db="EMBL/GenBank/DDBJ databases">
        <authorList>
            <person name="Dougan E. K."/>
            <person name="Rhodes N."/>
            <person name="Thang M."/>
            <person name="Chan C."/>
        </authorList>
    </citation>
    <scope>NUCLEOTIDE SEQUENCE</scope>
</reference>
<feature type="transmembrane region" description="Helical" evidence="2">
    <location>
        <begin position="118"/>
        <end position="135"/>
    </location>
</feature>
<dbReference type="AlphaFoldDB" id="A0A813EYU7"/>
<evidence type="ECO:0000256" key="3">
    <source>
        <dbReference type="SAM" id="SignalP"/>
    </source>
</evidence>
<dbReference type="Proteomes" id="UP000654075">
    <property type="component" value="Unassembled WGS sequence"/>
</dbReference>
<feature type="chain" id="PRO_5032701251" evidence="3">
    <location>
        <begin position="34"/>
        <end position="155"/>
    </location>
</feature>
<accession>A0A813EYU7</accession>
<feature type="non-terminal residue" evidence="4">
    <location>
        <position position="1"/>
    </location>
</feature>
<keyword evidence="5" id="KW-1185">Reference proteome</keyword>
<keyword evidence="2" id="KW-0472">Membrane</keyword>
<keyword evidence="2" id="KW-1133">Transmembrane helix</keyword>
<feature type="non-terminal residue" evidence="4">
    <location>
        <position position="155"/>
    </location>
</feature>
<evidence type="ECO:0000313" key="5">
    <source>
        <dbReference type="Proteomes" id="UP000654075"/>
    </source>
</evidence>